<reference evidence="2 3" key="1">
    <citation type="submission" date="2022-11" db="EMBL/GenBank/DDBJ databases">
        <title>Genome Sequencing of Nocardia sp. ON39_IFM12276 and assembly.</title>
        <authorList>
            <person name="Shimojima M."/>
            <person name="Toyokawa M."/>
            <person name="Uesaka K."/>
        </authorList>
    </citation>
    <scope>NUCLEOTIDE SEQUENCE [LARGE SCALE GENOMIC DNA]</scope>
    <source>
        <strain evidence="2 3">IFM 12276</strain>
    </source>
</reference>
<dbReference type="Proteomes" id="UP001317870">
    <property type="component" value="Chromosome"/>
</dbReference>
<evidence type="ECO:0000313" key="3">
    <source>
        <dbReference type="Proteomes" id="UP001317870"/>
    </source>
</evidence>
<dbReference type="EMBL" id="AP026978">
    <property type="protein sequence ID" value="BDU01100.1"/>
    <property type="molecule type" value="Genomic_DNA"/>
</dbReference>
<evidence type="ECO:0000256" key="1">
    <source>
        <dbReference type="SAM" id="MobiDB-lite"/>
    </source>
</evidence>
<dbReference type="RefSeq" id="WP_281874130.1">
    <property type="nucleotide sequence ID" value="NZ_AP026978.1"/>
</dbReference>
<keyword evidence="3" id="KW-1185">Reference proteome</keyword>
<organism evidence="2 3">
    <name type="scientific">Nocardia sputorum</name>
    <dbReference type="NCBI Taxonomy" id="2984338"/>
    <lineage>
        <taxon>Bacteria</taxon>
        <taxon>Bacillati</taxon>
        <taxon>Actinomycetota</taxon>
        <taxon>Actinomycetes</taxon>
        <taxon>Mycobacteriales</taxon>
        <taxon>Nocardiaceae</taxon>
        <taxon>Nocardia</taxon>
    </lineage>
</organism>
<accession>A0ABN6U8N5</accession>
<feature type="region of interest" description="Disordered" evidence="1">
    <location>
        <begin position="1"/>
        <end position="50"/>
    </location>
</feature>
<feature type="compositionally biased region" description="Basic and acidic residues" evidence="1">
    <location>
        <begin position="1"/>
        <end position="25"/>
    </location>
</feature>
<name>A0ABN6U8N5_9NOCA</name>
<protein>
    <submittedName>
        <fullName evidence="2">Uncharacterized protein</fullName>
    </submittedName>
</protein>
<sequence>MNHPYDAAHDEGAHETSDDREKDLLEGGSKASGDLAGPGPGDDQHEDPDT</sequence>
<evidence type="ECO:0000313" key="2">
    <source>
        <dbReference type="EMBL" id="BDU01100.1"/>
    </source>
</evidence>
<proteinExistence type="predicted"/>
<gene>
    <name evidence="2" type="ORF">IFM12276_41280</name>
</gene>